<dbReference type="PROSITE" id="PS01124">
    <property type="entry name" value="HTH_ARAC_FAMILY_2"/>
    <property type="match status" value="1"/>
</dbReference>
<dbReference type="SMART" id="SM00342">
    <property type="entry name" value="HTH_ARAC"/>
    <property type="match status" value="1"/>
</dbReference>
<dbReference type="PANTHER" id="PTHR43280:SF27">
    <property type="entry name" value="TRANSCRIPTIONAL REGULATOR MTLR"/>
    <property type="match status" value="1"/>
</dbReference>
<dbReference type="InterPro" id="IPR018062">
    <property type="entry name" value="HTH_AraC-typ_CS"/>
</dbReference>
<dbReference type="Gene3D" id="1.10.10.60">
    <property type="entry name" value="Homeodomain-like"/>
    <property type="match status" value="2"/>
</dbReference>
<evidence type="ECO:0000259" key="5">
    <source>
        <dbReference type="PROSITE" id="PS01124"/>
    </source>
</evidence>
<keyword evidence="4" id="KW-0804">Transcription</keyword>
<proteinExistence type="predicted"/>
<name>A0ABY8I2J7_9BURK</name>
<reference evidence="6 7" key="1">
    <citation type="submission" date="2023-04" db="EMBL/GenBank/DDBJ databases">
        <title>Nanopore sequencing of Janthinobacterium from water.</title>
        <authorList>
            <person name="Ciuchcinski K."/>
            <person name="Rokowska A."/>
            <person name="Dziewit L."/>
        </authorList>
    </citation>
    <scope>NUCLEOTIDE SEQUENCE [LARGE SCALE GENOMIC DNA]</scope>
    <source>
        <strain evidence="6 7">DEMB2</strain>
    </source>
</reference>
<protein>
    <submittedName>
        <fullName evidence="6">AraC family transcriptional regulator</fullName>
    </submittedName>
</protein>
<dbReference type="SUPFAM" id="SSF51215">
    <property type="entry name" value="Regulatory protein AraC"/>
    <property type="match status" value="1"/>
</dbReference>
<dbReference type="SUPFAM" id="SSF46689">
    <property type="entry name" value="Homeodomain-like"/>
    <property type="match status" value="2"/>
</dbReference>
<sequence>MKPDLEVVRVPADESFTAWSHGYPYRTVRWHFHPEYEIQLITDTSGKYFVGDYIGDFEPGNLVMSGPNLPHNWVSELPDNQPVPQRCLILQFTAEFMAKAIAAFPELQPVVTLLDESRSGLLFTPEAGAAARPLMQALLEARGCRRVMLFLSLLDLLLHDSERRKLSSPSYLPDPHSYMASKINLALAYIGKNLSTDLRESELAELIGQNVSSFSRSFSKHTGISFVQYVNLLRIKLSCEMLSNSALSITDICYQVGFNNLSNFNRQFLAHKGISPSKFRRYDGLKTAAPGT</sequence>
<accession>A0ABY8I2J7</accession>
<evidence type="ECO:0000256" key="2">
    <source>
        <dbReference type="ARBA" id="ARBA00023125"/>
    </source>
</evidence>
<evidence type="ECO:0000256" key="4">
    <source>
        <dbReference type="ARBA" id="ARBA00023163"/>
    </source>
</evidence>
<gene>
    <name evidence="6" type="ORF">P9875_26085</name>
</gene>
<dbReference type="PROSITE" id="PS00041">
    <property type="entry name" value="HTH_ARAC_FAMILY_1"/>
    <property type="match status" value="1"/>
</dbReference>
<evidence type="ECO:0000256" key="1">
    <source>
        <dbReference type="ARBA" id="ARBA00023015"/>
    </source>
</evidence>
<dbReference type="InterPro" id="IPR003313">
    <property type="entry name" value="AraC-bd"/>
</dbReference>
<evidence type="ECO:0000313" key="7">
    <source>
        <dbReference type="Proteomes" id="UP001219584"/>
    </source>
</evidence>
<keyword evidence="2" id="KW-0238">DNA-binding</keyword>
<dbReference type="InterPro" id="IPR018060">
    <property type="entry name" value="HTH_AraC"/>
</dbReference>
<dbReference type="EMBL" id="CP121464">
    <property type="protein sequence ID" value="WFR79121.1"/>
    <property type="molecule type" value="Genomic_DNA"/>
</dbReference>
<evidence type="ECO:0000256" key="3">
    <source>
        <dbReference type="ARBA" id="ARBA00023159"/>
    </source>
</evidence>
<keyword evidence="1" id="KW-0805">Transcription regulation</keyword>
<dbReference type="PRINTS" id="PR00032">
    <property type="entry name" value="HTHARAC"/>
</dbReference>
<dbReference type="Pfam" id="PF02311">
    <property type="entry name" value="AraC_binding"/>
    <property type="match status" value="1"/>
</dbReference>
<dbReference type="Proteomes" id="UP001219584">
    <property type="component" value="Chromosome"/>
</dbReference>
<dbReference type="CDD" id="cd06976">
    <property type="entry name" value="cupin_MtlR-like_N"/>
    <property type="match status" value="1"/>
</dbReference>
<dbReference type="RefSeq" id="WP_176387409.1">
    <property type="nucleotide sequence ID" value="NZ_CP121464.1"/>
</dbReference>
<feature type="domain" description="HTH araC/xylS-type" evidence="5">
    <location>
        <begin position="184"/>
        <end position="282"/>
    </location>
</feature>
<dbReference type="Pfam" id="PF12833">
    <property type="entry name" value="HTH_18"/>
    <property type="match status" value="1"/>
</dbReference>
<dbReference type="PANTHER" id="PTHR43280">
    <property type="entry name" value="ARAC-FAMILY TRANSCRIPTIONAL REGULATOR"/>
    <property type="match status" value="1"/>
</dbReference>
<evidence type="ECO:0000313" key="6">
    <source>
        <dbReference type="EMBL" id="WFR79121.1"/>
    </source>
</evidence>
<dbReference type="InterPro" id="IPR020449">
    <property type="entry name" value="Tscrpt_reg_AraC-type_HTH"/>
</dbReference>
<organism evidence="6 7">
    <name type="scientific">Janthinobacterium rivuli</name>
    <dbReference type="NCBI Taxonomy" id="2751478"/>
    <lineage>
        <taxon>Bacteria</taxon>
        <taxon>Pseudomonadati</taxon>
        <taxon>Pseudomonadota</taxon>
        <taxon>Betaproteobacteria</taxon>
        <taxon>Burkholderiales</taxon>
        <taxon>Oxalobacteraceae</taxon>
        <taxon>Janthinobacterium</taxon>
    </lineage>
</organism>
<keyword evidence="3" id="KW-0010">Activator</keyword>
<dbReference type="InterPro" id="IPR009057">
    <property type="entry name" value="Homeodomain-like_sf"/>
</dbReference>
<keyword evidence="7" id="KW-1185">Reference proteome</keyword>
<dbReference type="InterPro" id="IPR037923">
    <property type="entry name" value="HTH-like"/>
</dbReference>